<evidence type="ECO:0000313" key="2">
    <source>
        <dbReference type="EMBL" id="CAG5072054.1"/>
    </source>
</evidence>
<dbReference type="Proteomes" id="UP000679725">
    <property type="component" value="Unassembled WGS sequence"/>
</dbReference>
<dbReference type="InterPro" id="IPR012467">
    <property type="entry name" value="DUF1684"/>
</dbReference>
<evidence type="ECO:0008006" key="4">
    <source>
        <dbReference type="Google" id="ProtNLM"/>
    </source>
</evidence>
<keyword evidence="1" id="KW-0812">Transmembrane</keyword>
<keyword evidence="3" id="KW-1185">Reference proteome</keyword>
<accession>A0ABM8UUI5</accession>
<keyword evidence="1" id="KW-1133">Transmembrane helix</keyword>
<dbReference type="Pfam" id="PF07920">
    <property type="entry name" value="DUF1684"/>
    <property type="match status" value="1"/>
</dbReference>
<dbReference type="RefSeq" id="WP_215235290.1">
    <property type="nucleotide sequence ID" value="NZ_CAJRAU010000006.1"/>
</dbReference>
<comment type="caution">
    <text evidence="2">The sequence shown here is derived from an EMBL/GenBank/DDBJ whole genome shotgun (WGS) entry which is preliminary data.</text>
</comment>
<dbReference type="EMBL" id="CAJRAU010000006">
    <property type="protein sequence ID" value="CAG5072054.1"/>
    <property type="molecule type" value="Genomic_DNA"/>
</dbReference>
<dbReference type="PANTHER" id="PTHR41913:SF1">
    <property type="entry name" value="DUF1684 DOMAIN-CONTAINING PROTEIN"/>
    <property type="match status" value="1"/>
</dbReference>
<keyword evidence="1" id="KW-0472">Membrane</keyword>
<name>A0ABM8UUI5_9BACT</name>
<gene>
    <name evidence="2" type="ORF">DYBT9623_03992</name>
</gene>
<sequence length="214" mass="24270">MFKNKVIRYSTIAMVIAILAYFVIENFSSGNDPLAAVDPQQYKTKLLEERAAKDEQFRTQEDSPIADKTSFHGLHYFDPNMTFRVKATVSPYMNDDKEMIVKYTDGTSEKYEKYGYANFTIMGEAQKLLLLKNEGVISVLFQDATSGKQTYGGGRYIDYPVADIKNNMLILDFNKAYNPYCVYQESYACPVPPAENKLTIPIEAGELIESAVHE</sequence>
<proteinExistence type="predicted"/>
<evidence type="ECO:0000256" key="1">
    <source>
        <dbReference type="SAM" id="Phobius"/>
    </source>
</evidence>
<feature type="transmembrane region" description="Helical" evidence="1">
    <location>
        <begin position="6"/>
        <end position="24"/>
    </location>
</feature>
<dbReference type="PANTHER" id="PTHR41913">
    <property type="entry name" value="DUF1684 DOMAIN-CONTAINING PROTEIN"/>
    <property type="match status" value="1"/>
</dbReference>
<evidence type="ECO:0000313" key="3">
    <source>
        <dbReference type="Proteomes" id="UP000679725"/>
    </source>
</evidence>
<organism evidence="2 3">
    <name type="scientific">Dyadobacter linearis</name>
    <dbReference type="NCBI Taxonomy" id="2823330"/>
    <lineage>
        <taxon>Bacteria</taxon>
        <taxon>Pseudomonadati</taxon>
        <taxon>Bacteroidota</taxon>
        <taxon>Cytophagia</taxon>
        <taxon>Cytophagales</taxon>
        <taxon>Spirosomataceae</taxon>
        <taxon>Dyadobacter</taxon>
    </lineage>
</organism>
<protein>
    <recommendedName>
        <fullName evidence="4">DUF1684 domain-containing protein</fullName>
    </recommendedName>
</protein>
<reference evidence="2 3" key="1">
    <citation type="submission" date="2021-04" db="EMBL/GenBank/DDBJ databases">
        <authorList>
            <person name="Rodrigo-Torres L."/>
            <person name="Arahal R. D."/>
            <person name="Lucena T."/>
        </authorList>
    </citation>
    <scope>NUCLEOTIDE SEQUENCE [LARGE SCALE GENOMIC DNA]</scope>
    <source>
        <strain evidence="2 3">CECT 9623</strain>
    </source>
</reference>